<organism evidence="2 3">
    <name type="scientific">Larkinella rosea</name>
    <dbReference type="NCBI Taxonomy" id="2025312"/>
    <lineage>
        <taxon>Bacteria</taxon>
        <taxon>Pseudomonadati</taxon>
        <taxon>Bacteroidota</taxon>
        <taxon>Cytophagia</taxon>
        <taxon>Cytophagales</taxon>
        <taxon>Spirosomataceae</taxon>
        <taxon>Larkinella</taxon>
    </lineage>
</organism>
<dbReference type="AlphaFoldDB" id="A0A3P1C2M7"/>
<feature type="transmembrane region" description="Helical" evidence="1">
    <location>
        <begin position="72"/>
        <end position="91"/>
    </location>
</feature>
<keyword evidence="1" id="KW-0472">Membrane</keyword>
<evidence type="ECO:0000313" key="2">
    <source>
        <dbReference type="EMBL" id="RRB07054.1"/>
    </source>
</evidence>
<name>A0A3P1C2M7_9BACT</name>
<reference evidence="2 3" key="1">
    <citation type="submission" date="2018-11" db="EMBL/GenBank/DDBJ databases">
        <authorList>
            <person name="Zhou Z."/>
            <person name="Wang G."/>
        </authorList>
    </citation>
    <scope>NUCLEOTIDE SEQUENCE [LARGE SCALE GENOMIC DNA]</scope>
    <source>
        <strain evidence="2 3">KCTC52004</strain>
    </source>
</reference>
<sequence length="123" mass="13958">MKKFYRSILPLIYLLLIGWATGFLSRLTDAPVKGNALKMATIEASSIREMTDHLTDGLAHVLVHEAIVAPTVSHPIPLLFFCIIPTVWVLINCAKLRLQQKNAYYYFAYFRRLFGHLIAINAP</sequence>
<keyword evidence="1" id="KW-0812">Transmembrane</keyword>
<accession>A0A3P1C2M7</accession>
<dbReference type="RefSeq" id="WP_124871272.1">
    <property type="nucleotide sequence ID" value="NZ_RQJO01000007.1"/>
</dbReference>
<keyword evidence="1" id="KW-1133">Transmembrane helix</keyword>
<protein>
    <submittedName>
        <fullName evidence="2">Uncharacterized protein</fullName>
    </submittedName>
</protein>
<dbReference type="EMBL" id="RQJO01000007">
    <property type="protein sequence ID" value="RRB07054.1"/>
    <property type="molecule type" value="Genomic_DNA"/>
</dbReference>
<feature type="transmembrane region" description="Helical" evidence="1">
    <location>
        <begin position="7"/>
        <end position="25"/>
    </location>
</feature>
<keyword evidence="3" id="KW-1185">Reference proteome</keyword>
<comment type="caution">
    <text evidence="2">The sequence shown here is derived from an EMBL/GenBank/DDBJ whole genome shotgun (WGS) entry which is preliminary data.</text>
</comment>
<gene>
    <name evidence="2" type="ORF">EHT25_04535</name>
</gene>
<evidence type="ECO:0000256" key="1">
    <source>
        <dbReference type="SAM" id="Phobius"/>
    </source>
</evidence>
<evidence type="ECO:0000313" key="3">
    <source>
        <dbReference type="Proteomes" id="UP000271925"/>
    </source>
</evidence>
<proteinExistence type="predicted"/>
<dbReference type="Proteomes" id="UP000271925">
    <property type="component" value="Unassembled WGS sequence"/>
</dbReference>
<dbReference type="OrthoDB" id="961624at2"/>